<evidence type="ECO:0000313" key="4">
    <source>
        <dbReference type="Proteomes" id="UP001217918"/>
    </source>
</evidence>
<accession>A0AAD9I9K3</accession>
<dbReference type="EMBL" id="JAQQPM010000006">
    <property type="protein sequence ID" value="KAK2073150.1"/>
    <property type="molecule type" value="Genomic_DNA"/>
</dbReference>
<name>A0AAD9I9K3_9PEZI</name>
<dbReference type="Proteomes" id="UP001217918">
    <property type="component" value="Unassembled WGS sequence"/>
</dbReference>
<evidence type="ECO:0000313" key="3">
    <source>
        <dbReference type="EMBL" id="KAK2073150.1"/>
    </source>
</evidence>
<organism evidence="3 4">
    <name type="scientific">Phyllachora maydis</name>
    <dbReference type="NCBI Taxonomy" id="1825666"/>
    <lineage>
        <taxon>Eukaryota</taxon>
        <taxon>Fungi</taxon>
        <taxon>Dikarya</taxon>
        <taxon>Ascomycota</taxon>
        <taxon>Pezizomycotina</taxon>
        <taxon>Sordariomycetes</taxon>
        <taxon>Sordariomycetidae</taxon>
        <taxon>Phyllachorales</taxon>
        <taxon>Phyllachoraceae</taxon>
        <taxon>Phyllachora</taxon>
    </lineage>
</organism>
<feature type="transmembrane region" description="Helical" evidence="2">
    <location>
        <begin position="166"/>
        <end position="189"/>
    </location>
</feature>
<protein>
    <submittedName>
        <fullName evidence="3">Uncharacterized protein</fullName>
    </submittedName>
</protein>
<keyword evidence="2" id="KW-0472">Membrane</keyword>
<sequence>MGLLDDAASMVSGRTSHHSAHSKHHYRRSKSGHHHHKSSRSRSRSRSRPRSVVASILGVGSEAHTHRTDHHHHTSSRRSESFFGLGDGDAHHRESKHQDDRRGAAASFFGLGNNASRGSFFGFGSGRSPSYYKRSPRGSFLSRAYKQLKRLLRDLMYYAKRHPAKVFMLVIVPLVTTGALTTLLARFGLRLPAGLERMLGIAAKAGAGDSFGLVGEAVRLATDGLSGGHGHSHTSVERGRDGGMQWVRKSVERDEYSDWGWEDGHDGGGAWGGGLMKSVAKMFT</sequence>
<feature type="compositionally biased region" description="Basic and acidic residues" evidence="1">
    <location>
        <begin position="88"/>
        <end position="101"/>
    </location>
</feature>
<gene>
    <name evidence="3" type="ORF">P8C59_007448</name>
</gene>
<feature type="compositionally biased region" description="Basic residues" evidence="1">
    <location>
        <begin position="15"/>
        <end position="49"/>
    </location>
</feature>
<evidence type="ECO:0000256" key="2">
    <source>
        <dbReference type="SAM" id="Phobius"/>
    </source>
</evidence>
<comment type="caution">
    <text evidence="3">The sequence shown here is derived from an EMBL/GenBank/DDBJ whole genome shotgun (WGS) entry which is preliminary data.</text>
</comment>
<keyword evidence="4" id="KW-1185">Reference proteome</keyword>
<feature type="region of interest" description="Disordered" evidence="1">
    <location>
        <begin position="1"/>
        <end position="101"/>
    </location>
</feature>
<dbReference type="AlphaFoldDB" id="A0AAD9I9K3"/>
<feature type="compositionally biased region" description="Basic residues" evidence="1">
    <location>
        <begin position="67"/>
        <end position="76"/>
    </location>
</feature>
<evidence type="ECO:0000256" key="1">
    <source>
        <dbReference type="SAM" id="MobiDB-lite"/>
    </source>
</evidence>
<reference evidence="3" key="1">
    <citation type="journal article" date="2023" name="Mol. Plant Microbe Interact.">
        <title>Elucidating the Obligate Nature and Biological Capacity of an Invasive Fungal Corn Pathogen.</title>
        <authorList>
            <person name="MacCready J.S."/>
            <person name="Roggenkamp E.M."/>
            <person name="Gdanetz K."/>
            <person name="Chilvers M.I."/>
        </authorList>
    </citation>
    <scope>NUCLEOTIDE SEQUENCE</scope>
    <source>
        <strain evidence="3">PM02</strain>
    </source>
</reference>
<keyword evidence="2" id="KW-1133">Transmembrane helix</keyword>
<proteinExistence type="predicted"/>
<keyword evidence="2" id="KW-0812">Transmembrane</keyword>